<protein>
    <recommendedName>
        <fullName evidence="3">Natterin-3-like protein</fullName>
    </recommendedName>
</protein>
<evidence type="ECO:0000313" key="1">
    <source>
        <dbReference type="EMBL" id="RWS21267.1"/>
    </source>
</evidence>
<comment type="caution">
    <text evidence="1">The sequence shown here is derived from an EMBL/GenBank/DDBJ whole genome shotgun (WGS) entry which is preliminary data.</text>
</comment>
<dbReference type="PANTHER" id="PTHR31649:SF1">
    <property type="entry name" value="FARNESOIC ACID O-METHYL TRANSFERASE DOMAIN-CONTAINING PROTEIN"/>
    <property type="match status" value="1"/>
</dbReference>
<dbReference type="AlphaFoldDB" id="A0A443S147"/>
<dbReference type="VEuPathDB" id="VectorBase:LDEU010773"/>
<dbReference type="Proteomes" id="UP000288716">
    <property type="component" value="Unassembled WGS sequence"/>
</dbReference>
<dbReference type="InterPro" id="IPR006616">
    <property type="entry name" value="DM9_repeat"/>
</dbReference>
<dbReference type="EMBL" id="NCKV01012991">
    <property type="protein sequence ID" value="RWS21267.1"/>
    <property type="molecule type" value="Genomic_DNA"/>
</dbReference>
<sequence>MAHFYGDKFGEYWQWIDAGNGYIPDGAVPGGEDVNGEPLFVGRVIQAGDTLPGKIVPSHGVCYVAYGGAEHAHNNYQVLVSNYGLKWKHAKDGHVKKRAIMGGCTADGEPLFIGRAYHDGSLVIGKVHPSHGTLYFPFGGQEHSADHYEVLRHKKHM</sequence>
<proteinExistence type="predicted"/>
<reference evidence="1 2" key="1">
    <citation type="journal article" date="2018" name="Gigascience">
        <title>Genomes of trombidid mites reveal novel predicted allergens and laterally-transferred genes associated with secondary metabolism.</title>
        <authorList>
            <person name="Dong X."/>
            <person name="Chaisiri K."/>
            <person name="Xia D."/>
            <person name="Armstrong S.D."/>
            <person name="Fang Y."/>
            <person name="Donnelly M.J."/>
            <person name="Kadowaki T."/>
            <person name="McGarry J.W."/>
            <person name="Darby A.C."/>
            <person name="Makepeace B.L."/>
        </authorList>
    </citation>
    <scope>NUCLEOTIDE SEQUENCE [LARGE SCALE GENOMIC DNA]</scope>
    <source>
        <strain evidence="1">UoL-UT</strain>
    </source>
</reference>
<dbReference type="STRING" id="299467.A0A443S147"/>
<dbReference type="OrthoDB" id="2142040at2759"/>
<gene>
    <name evidence="1" type="ORF">B4U80_05885</name>
</gene>
<keyword evidence="2" id="KW-1185">Reference proteome</keyword>
<name>A0A443S147_9ACAR</name>
<accession>A0A443S147</accession>
<evidence type="ECO:0008006" key="3">
    <source>
        <dbReference type="Google" id="ProtNLM"/>
    </source>
</evidence>
<dbReference type="PANTHER" id="PTHR31649">
    <property type="entry name" value="AGAP009604-PA"/>
    <property type="match status" value="1"/>
</dbReference>
<evidence type="ECO:0000313" key="2">
    <source>
        <dbReference type="Proteomes" id="UP000288716"/>
    </source>
</evidence>
<dbReference type="Pfam" id="PF11901">
    <property type="entry name" value="DM9"/>
    <property type="match status" value="1"/>
</dbReference>
<organism evidence="1 2">
    <name type="scientific">Leptotrombidium deliense</name>
    <dbReference type="NCBI Taxonomy" id="299467"/>
    <lineage>
        <taxon>Eukaryota</taxon>
        <taxon>Metazoa</taxon>
        <taxon>Ecdysozoa</taxon>
        <taxon>Arthropoda</taxon>
        <taxon>Chelicerata</taxon>
        <taxon>Arachnida</taxon>
        <taxon>Acari</taxon>
        <taxon>Acariformes</taxon>
        <taxon>Trombidiformes</taxon>
        <taxon>Prostigmata</taxon>
        <taxon>Anystina</taxon>
        <taxon>Parasitengona</taxon>
        <taxon>Trombiculoidea</taxon>
        <taxon>Trombiculidae</taxon>
        <taxon>Leptotrombidium</taxon>
    </lineage>
</organism>
<dbReference type="SMART" id="SM00696">
    <property type="entry name" value="DM9"/>
    <property type="match status" value="2"/>
</dbReference>